<dbReference type="AlphaFoldDB" id="A0A1S3T6K7"/>
<gene>
    <name evidence="3" type="primary">LOC106613929</name>
</gene>
<protein>
    <submittedName>
        <fullName evidence="3">Uncharacterized protein</fullName>
    </submittedName>
</protein>
<feature type="compositionally biased region" description="Basic and acidic residues" evidence="1">
    <location>
        <begin position="217"/>
        <end position="235"/>
    </location>
</feature>
<evidence type="ECO:0000313" key="2">
    <source>
        <dbReference type="Proteomes" id="UP001652741"/>
    </source>
</evidence>
<reference evidence="3" key="1">
    <citation type="submission" date="2025-08" db="UniProtKB">
        <authorList>
            <consortium name="RefSeq"/>
        </authorList>
    </citation>
    <scope>IDENTIFICATION</scope>
</reference>
<dbReference type="PANTHER" id="PTHR47331:SF6">
    <property type="entry name" value="DOUBLECORTIN DOMAIN-CONTAINING PROTEIN"/>
    <property type="match status" value="1"/>
</dbReference>
<feature type="compositionally biased region" description="Polar residues" evidence="1">
    <location>
        <begin position="245"/>
        <end position="255"/>
    </location>
</feature>
<feature type="region of interest" description="Disordered" evidence="1">
    <location>
        <begin position="72"/>
        <end position="101"/>
    </location>
</feature>
<feature type="region of interest" description="Disordered" evidence="1">
    <location>
        <begin position="216"/>
        <end position="255"/>
    </location>
</feature>
<dbReference type="GeneID" id="106613929"/>
<organism evidence="2 3">
    <name type="scientific">Salmo salar</name>
    <name type="common">Atlantic salmon</name>
    <dbReference type="NCBI Taxonomy" id="8030"/>
    <lineage>
        <taxon>Eukaryota</taxon>
        <taxon>Metazoa</taxon>
        <taxon>Chordata</taxon>
        <taxon>Craniata</taxon>
        <taxon>Vertebrata</taxon>
        <taxon>Euteleostomi</taxon>
        <taxon>Actinopterygii</taxon>
        <taxon>Neopterygii</taxon>
        <taxon>Teleostei</taxon>
        <taxon>Protacanthopterygii</taxon>
        <taxon>Salmoniformes</taxon>
        <taxon>Salmonidae</taxon>
        <taxon>Salmoninae</taxon>
        <taxon>Salmo</taxon>
    </lineage>
</organism>
<keyword evidence="2" id="KW-1185">Reference proteome</keyword>
<feature type="compositionally biased region" description="Polar residues" evidence="1">
    <location>
        <begin position="72"/>
        <end position="85"/>
    </location>
</feature>
<dbReference type="KEGG" id="sasa:106613929"/>
<dbReference type="OrthoDB" id="10068969at2759"/>
<evidence type="ECO:0000256" key="1">
    <source>
        <dbReference type="SAM" id="MobiDB-lite"/>
    </source>
</evidence>
<evidence type="ECO:0000313" key="3">
    <source>
        <dbReference type="RefSeq" id="XP_014072224.1"/>
    </source>
</evidence>
<dbReference type="PANTHER" id="PTHR47331">
    <property type="entry name" value="PHD-TYPE DOMAIN-CONTAINING PROTEIN"/>
    <property type="match status" value="1"/>
</dbReference>
<dbReference type="Proteomes" id="UP001652741">
    <property type="component" value="Chromosome ssa10"/>
</dbReference>
<accession>A0A1S3T6K7</accession>
<sequence length="343" mass="39279">MRMQFNGRIVKNHHHGGLKHKNNHTRWLSFYVHQPTKPLFLGKTSSLRYNNQSQVFDRERWRSLFSTLGPSLSLQDQGHQNSQADPQGRVLQPSKHAPRQTRQVSYAEKEASVMKQKAEIEASLLKQKADLEASLYVLQIERTAAAALAEAAAFEEAVGSEHRELRKELDTGTQPLSPVQRTCEHVQQHARPYFAEFPFEVETQELSVDPATCHNLESSKQRSMSRDSPFERNEQQHGGNGKQAHFQSHTQSFPESQVAPDLIKYLLRREMVSSGLLKFDDRPENDWAWKASFLNATRDLNLSAREELDLITKWLGAESSEQAKRIRSVHIFNTTAGLNMVWQ</sequence>
<dbReference type="RefSeq" id="XP_014072224.1">
    <property type="nucleotide sequence ID" value="XM_014216749.2"/>
</dbReference>
<name>A0A1S3T6K7_SALSA</name>
<proteinExistence type="predicted"/>